<name>A0A9P6LXZ8_9FUNG</name>
<dbReference type="AlphaFoldDB" id="A0A9P6LXZ8"/>
<evidence type="ECO:0000256" key="3">
    <source>
        <dbReference type="RuleBase" id="RU003651"/>
    </source>
</evidence>
<dbReference type="GO" id="GO:0016887">
    <property type="term" value="F:ATP hydrolysis activity"/>
    <property type="evidence" value="ECO:0007669"/>
    <property type="project" value="InterPro"/>
</dbReference>
<evidence type="ECO:0000313" key="7">
    <source>
        <dbReference type="Proteomes" id="UP000749646"/>
    </source>
</evidence>
<dbReference type="GO" id="GO:0005634">
    <property type="term" value="C:nucleus"/>
    <property type="evidence" value="ECO:0007669"/>
    <property type="project" value="TreeGrafter"/>
</dbReference>
<organism evidence="6 7">
    <name type="scientific">Modicella reniformis</name>
    <dbReference type="NCBI Taxonomy" id="1440133"/>
    <lineage>
        <taxon>Eukaryota</taxon>
        <taxon>Fungi</taxon>
        <taxon>Fungi incertae sedis</taxon>
        <taxon>Mucoromycota</taxon>
        <taxon>Mortierellomycotina</taxon>
        <taxon>Mortierellomycetes</taxon>
        <taxon>Mortierellales</taxon>
        <taxon>Mortierellaceae</taxon>
        <taxon>Modicella</taxon>
    </lineage>
</organism>
<evidence type="ECO:0000259" key="4">
    <source>
        <dbReference type="Pfam" id="PF00004"/>
    </source>
</evidence>
<dbReference type="InterPro" id="IPR027417">
    <property type="entry name" value="P-loop_NTPase"/>
</dbReference>
<dbReference type="GO" id="GO:0005524">
    <property type="term" value="F:ATP binding"/>
    <property type="evidence" value="ECO:0007669"/>
    <property type="project" value="UniProtKB-KW"/>
</dbReference>
<dbReference type="PANTHER" id="PTHR45991:SF1">
    <property type="entry name" value="PACHYTENE CHECKPOINT PROTEIN 2 HOMOLOG"/>
    <property type="match status" value="1"/>
</dbReference>
<evidence type="ECO:0000256" key="2">
    <source>
        <dbReference type="ARBA" id="ARBA00022840"/>
    </source>
</evidence>
<feature type="domain" description="Pachytene checkpoint protein 2 C-terminal" evidence="5">
    <location>
        <begin position="227"/>
        <end position="311"/>
    </location>
</feature>
<comment type="caution">
    <text evidence="6">The sequence shown here is derived from an EMBL/GenBank/DDBJ whole genome shotgun (WGS) entry which is preliminary data.</text>
</comment>
<dbReference type="PROSITE" id="PS00674">
    <property type="entry name" value="AAA"/>
    <property type="match status" value="1"/>
</dbReference>
<keyword evidence="7" id="KW-1185">Reference proteome</keyword>
<dbReference type="SUPFAM" id="SSF52540">
    <property type="entry name" value="P-loop containing nucleoside triphosphate hydrolases"/>
    <property type="match status" value="1"/>
</dbReference>
<evidence type="ECO:0000259" key="5">
    <source>
        <dbReference type="Pfam" id="PF23242"/>
    </source>
</evidence>
<dbReference type="Pfam" id="PF00004">
    <property type="entry name" value="AAA"/>
    <property type="match status" value="1"/>
</dbReference>
<dbReference type="GO" id="GO:0005694">
    <property type="term" value="C:chromosome"/>
    <property type="evidence" value="ECO:0007669"/>
    <property type="project" value="TreeGrafter"/>
</dbReference>
<accession>A0A9P6LXZ8</accession>
<gene>
    <name evidence="6" type="primary">TRIP13</name>
    <name evidence="6" type="ORF">BGZ65_006696</name>
</gene>
<evidence type="ECO:0000313" key="6">
    <source>
        <dbReference type="EMBL" id="KAF9950334.1"/>
    </source>
</evidence>
<keyword evidence="2 3" id="KW-0067">ATP-binding</keyword>
<dbReference type="GO" id="GO:0007131">
    <property type="term" value="P:reciprocal meiotic recombination"/>
    <property type="evidence" value="ECO:0007669"/>
    <property type="project" value="TreeGrafter"/>
</dbReference>
<feature type="domain" description="ATPase AAA-type core" evidence="4">
    <location>
        <begin position="108"/>
        <end position="222"/>
    </location>
</feature>
<comment type="similarity">
    <text evidence="3">Belongs to the AAA ATPase family.</text>
</comment>
<dbReference type="InterPro" id="IPR003959">
    <property type="entry name" value="ATPase_AAA_core"/>
</dbReference>
<proteinExistence type="inferred from homology"/>
<dbReference type="GO" id="GO:0051598">
    <property type="term" value="P:meiotic recombination checkpoint signaling"/>
    <property type="evidence" value="ECO:0007669"/>
    <property type="project" value="TreeGrafter"/>
</dbReference>
<evidence type="ECO:0000256" key="1">
    <source>
        <dbReference type="ARBA" id="ARBA00022741"/>
    </source>
</evidence>
<sequence length="338" mass="38011">MSRDQFMPAAVVVREVELSIHVYQVHDQGAVEEYSHDTTGPATAAGQEDSIMTAHHWTLPCEELEGVWENLIFDNAIQIKLLEYVRTAILFTDKNVNPNLVSWNRYQYTKLLEINSHSLFSKWYSESGKMVQRMFDQIWKMVEDENAFVCVLIDEVESLTAARKAAMSGNEPSDSIRVVNALLTQIDRLKKKKNVLILTTSNITEAIDIAFIDRADIKLYIGFPSTLAIFNILNSGLEELRRTGIINFSATQPMQSDNVPERLYEIANSASGMSGRTIRKLPFLAYAGYIQTSETSVDEYLNALQQTVRDEELSNLRLENAAAAADADADAEKGTSRE</sequence>
<dbReference type="OrthoDB" id="10042665at2759"/>
<dbReference type="InterPro" id="IPR058249">
    <property type="entry name" value="Pch2_C"/>
</dbReference>
<dbReference type="InterPro" id="IPR044539">
    <property type="entry name" value="Pch2-like"/>
</dbReference>
<dbReference type="Pfam" id="PF23242">
    <property type="entry name" value="AAA_lid_TRIP13_C"/>
    <property type="match status" value="1"/>
</dbReference>
<reference evidence="6" key="1">
    <citation type="journal article" date="2020" name="Fungal Divers.">
        <title>Resolving the Mortierellaceae phylogeny through synthesis of multi-gene phylogenetics and phylogenomics.</title>
        <authorList>
            <person name="Vandepol N."/>
            <person name="Liber J."/>
            <person name="Desiro A."/>
            <person name="Na H."/>
            <person name="Kennedy M."/>
            <person name="Barry K."/>
            <person name="Grigoriev I.V."/>
            <person name="Miller A.N."/>
            <person name="O'Donnell K."/>
            <person name="Stajich J.E."/>
            <person name="Bonito G."/>
        </authorList>
    </citation>
    <scope>NUCLEOTIDE SEQUENCE</scope>
    <source>
        <strain evidence="6">MES-2147</strain>
    </source>
</reference>
<dbReference type="Proteomes" id="UP000749646">
    <property type="component" value="Unassembled WGS sequence"/>
</dbReference>
<protein>
    <submittedName>
        <fullName evidence="6">Pachytene checkpoint protein 2</fullName>
    </submittedName>
</protein>
<dbReference type="EMBL" id="JAAAHW010007194">
    <property type="protein sequence ID" value="KAF9950334.1"/>
    <property type="molecule type" value="Genomic_DNA"/>
</dbReference>
<keyword evidence="1 3" id="KW-0547">Nucleotide-binding</keyword>
<dbReference type="PANTHER" id="PTHR45991">
    <property type="entry name" value="PACHYTENE CHECKPOINT PROTEIN 2"/>
    <property type="match status" value="1"/>
</dbReference>
<dbReference type="InterPro" id="IPR003960">
    <property type="entry name" value="ATPase_AAA_CS"/>
</dbReference>
<dbReference type="Gene3D" id="3.40.50.300">
    <property type="entry name" value="P-loop containing nucleotide triphosphate hydrolases"/>
    <property type="match status" value="1"/>
</dbReference>